<dbReference type="Pfam" id="PF00246">
    <property type="entry name" value="Peptidase_M14"/>
    <property type="match status" value="1"/>
</dbReference>
<keyword evidence="6" id="KW-0482">Metalloprotease</keyword>
<sequence length="307" mass="34735">MLEVALVSAGRASALYTPKNQMIAQWMALCDAHPEWASYESIGKSMRGNDIWLFKIGTPTGGRVMYDGQCHGSEDGGTEILYKFCKWLLESNDPLANHILRYNYHLIVPVLNVDSTARQNMRREYVLENGTIIKVPYGVDLNRNGIYRWGETGSADPNNDYEYRGLYGGSEPETMALHNAMGKYRPDIYVNTHNGGEYMLHYANTPLEEKIKTLKARYEQQYNITNPYPANRGGRGGFLSADATGSWNASGWLWEITTWENLTPTLDEWLSKYYPRAFPVLLAFAEAVEKEPPPNPTQPHNPLSPDV</sequence>
<dbReference type="PANTHER" id="PTHR11705">
    <property type="entry name" value="PROTEASE FAMILY M14 CARBOXYPEPTIDASE A,B"/>
    <property type="match status" value="1"/>
</dbReference>
<name>A0A7C3J5U8_UNCW3</name>
<comment type="cofactor">
    <cofactor evidence="1">
        <name>Zn(2+)</name>
        <dbReference type="ChEBI" id="CHEBI:29105"/>
    </cofactor>
</comment>
<keyword evidence="3" id="KW-0645">Protease</keyword>
<comment type="caution">
    <text evidence="9">The sequence shown here is derived from an EMBL/GenBank/DDBJ whole genome shotgun (WGS) entry which is preliminary data.</text>
</comment>
<dbReference type="PROSITE" id="PS52035">
    <property type="entry name" value="PEPTIDASE_M14"/>
    <property type="match status" value="1"/>
</dbReference>
<evidence type="ECO:0000256" key="6">
    <source>
        <dbReference type="ARBA" id="ARBA00023049"/>
    </source>
</evidence>
<dbReference type="GO" id="GO:0008270">
    <property type="term" value="F:zinc ion binding"/>
    <property type="evidence" value="ECO:0007669"/>
    <property type="project" value="InterPro"/>
</dbReference>
<evidence type="ECO:0000256" key="5">
    <source>
        <dbReference type="ARBA" id="ARBA00022833"/>
    </source>
</evidence>
<keyword evidence="5" id="KW-0862">Zinc</keyword>
<evidence type="ECO:0000259" key="8">
    <source>
        <dbReference type="PROSITE" id="PS52035"/>
    </source>
</evidence>
<evidence type="ECO:0000313" key="9">
    <source>
        <dbReference type="EMBL" id="HFK23511.1"/>
    </source>
</evidence>
<gene>
    <name evidence="9" type="ORF">ENS15_02495</name>
</gene>
<dbReference type="Gene3D" id="3.40.630.10">
    <property type="entry name" value="Zn peptidases"/>
    <property type="match status" value="1"/>
</dbReference>
<keyword evidence="4" id="KW-0378">Hydrolase</keyword>
<evidence type="ECO:0000256" key="2">
    <source>
        <dbReference type="ARBA" id="ARBA00005988"/>
    </source>
</evidence>
<dbReference type="GO" id="GO:0004181">
    <property type="term" value="F:metallocarboxypeptidase activity"/>
    <property type="evidence" value="ECO:0007669"/>
    <property type="project" value="InterPro"/>
</dbReference>
<evidence type="ECO:0000256" key="7">
    <source>
        <dbReference type="PROSITE-ProRule" id="PRU01379"/>
    </source>
</evidence>
<accession>A0A7C3J5U8</accession>
<reference evidence="9" key="1">
    <citation type="journal article" date="2020" name="mSystems">
        <title>Genome- and Community-Level Interaction Insights into Carbon Utilization and Element Cycling Functions of Hydrothermarchaeota in Hydrothermal Sediment.</title>
        <authorList>
            <person name="Zhou Z."/>
            <person name="Liu Y."/>
            <person name="Xu W."/>
            <person name="Pan J."/>
            <person name="Luo Z.H."/>
            <person name="Li M."/>
        </authorList>
    </citation>
    <scope>NUCLEOTIDE SEQUENCE [LARGE SCALE GENOMIC DNA]</scope>
    <source>
        <strain evidence="9">SpSt-464</strain>
    </source>
</reference>
<protein>
    <recommendedName>
        <fullName evidence="8">Peptidase M14 domain-containing protein</fullName>
    </recommendedName>
</protein>
<comment type="caution">
    <text evidence="7">Lacks conserved residue(s) required for the propagation of feature annotation.</text>
</comment>
<dbReference type="AlphaFoldDB" id="A0A7C3J5U8"/>
<comment type="similarity">
    <text evidence="2 7">Belongs to the peptidase M14 family.</text>
</comment>
<evidence type="ECO:0000256" key="3">
    <source>
        <dbReference type="ARBA" id="ARBA00022670"/>
    </source>
</evidence>
<dbReference type="InterPro" id="IPR000834">
    <property type="entry name" value="Peptidase_M14"/>
</dbReference>
<feature type="domain" description="Peptidase M14" evidence="8">
    <location>
        <begin position="15"/>
        <end position="307"/>
    </location>
</feature>
<dbReference type="GO" id="GO:0006508">
    <property type="term" value="P:proteolysis"/>
    <property type="evidence" value="ECO:0007669"/>
    <property type="project" value="UniProtKB-KW"/>
</dbReference>
<dbReference type="EMBL" id="DSTT01000002">
    <property type="protein sequence ID" value="HFK23511.1"/>
    <property type="molecule type" value="Genomic_DNA"/>
</dbReference>
<organism evidence="9">
    <name type="scientific">candidate division WOR-3 bacterium</name>
    <dbReference type="NCBI Taxonomy" id="2052148"/>
    <lineage>
        <taxon>Bacteria</taxon>
        <taxon>Bacteria division WOR-3</taxon>
    </lineage>
</organism>
<evidence type="ECO:0000256" key="1">
    <source>
        <dbReference type="ARBA" id="ARBA00001947"/>
    </source>
</evidence>
<evidence type="ECO:0000256" key="4">
    <source>
        <dbReference type="ARBA" id="ARBA00022801"/>
    </source>
</evidence>
<proteinExistence type="inferred from homology"/>
<dbReference type="GO" id="GO:0005615">
    <property type="term" value="C:extracellular space"/>
    <property type="evidence" value="ECO:0007669"/>
    <property type="project" value="TreeGrafter"/>
</dbReference>
<dbReference type="PANTHER" id="PTHR11705:SF143">
    <property type="entry name" value="SLL0236 PROTEIN"/>
    <property type="match status" value="1"/>
</dbReference>
<dbReference type="SUPFAM" id="SSF53187">
    <property type="entry name" value="Zn-dependent exopeptidases"/>
    <property type="match status" value="1"/>
</dbReference>
<dbReference type="SMART" id="SM00631">
    <property type="entry name" value="Zn_pept"/>
    <property type="match status" value="1"/>
</dbReference>